<dbReference type="Gene3D" id="1.10.287.1490">
    <property type="match status" value="1"/>
</dbReference>
<proteinExistence type="predicted"/>
<keyword evidence="2" id="KW-0472">Membrane</keyword>
<organism evidence="3">
    <name type="scientific">Lepeophtheirus salmonis</name>
    <name type="common">Salmon louse</name>
    <name type="synonym">Caligus salmonis</name>
    <dbReference type="NCBI Taxonomy" id="72036"/>
    <lineage>
        <taxon>Eukaryota</taxon>
        <taxon>Metazoa</taxon>
        <taxon>Ecdysozoa</taxon>
        <taxon>Arthropoda</taxon>
        <taxon>Crustacea</taxon>
        <taxon>Multicrustacea</taxon>
        <taxon>Hexanauplia</taxon>
        <taxon>Copepoda</taxon>
        <taxon>Siphonostomatoida</taxon>
        <taxon>Caligidae</taxon>
        <taxon>Lepeophtheirus</taxon>
    </lineage>
</organism>
<dbReference type="AlphaFoldDB" id="A0A0K2TJF3"/>
<accession>A0A0K2TJF3</accession>
<reference evidence="3" key="1">
    <citation type="submission" date="2014-05" db="EMBL/GenBank/DDBJ databases">
        <authorList>
            <person name="Chronopoulou M."/>
        </authorList>
    </citation>
    <scope>NUCLEOTIDE SEQUENCE</scope>
    <source>
        <tissue evidence="3">Whole organism</tissue>
    </source>
</reference>
<feature type="coiled-coil region" evidence="1">
    <location>
        <begin position="222"/>
        <end position="264"/>
    </location>
</feature>
<evidence type="ECO:0000313" key="3">
    <source>
        <dbReference type="EMBL" id="CDW25925.1"/>
    </source>
</evidence>
<keyword evidence="2" id="KW-1133">Transmembrane helix</keyword>
<name>A0A0K2TJF3_LEPSM</name>
<evidence type="ECO:0000256" key="1">
    <source>
        <dbReference type="SAM" id="Coils"/>
    </source>
</evidence>
<dbReference type="EMBL" id="HACA01008564">
    <property type="protein sequence ID" value="CDW25925.1"/>
    <property type="molecule type" value="Transcribed_RNA"/>
</dbReference>
<evidence type="ECO:0000256" key="2">
    <source>
        <dbReference type="SAM" id="Phobius"/>
    </source>
</evidence>
<keyword evidence="2" id="KW-0812">Transmembrane</keyword>
<feature type="coiled-coil region" evidence="1">
    <location>
        <begin position="86"/>
        <end position="120"/>
    </location>
</feature>
<keyword evidence="1" id="KW-0175">Coiled coil</keyword>
<feature type="transmembrane region" description="Helical" evidence="2">
    <location>
        <begin position="42"/>
        <end position="65"/>
    </location>
</feature>
<sequence>MPYNIKKMGRDSIIKAYHHHTPDISNSSKPKSSECSCYKESCLWLLYAMITLSLGMAVLTFWLSLYREQEQRIEFLNLEKSYNDSVNQLKVQLNELNSLAVETKEERGNLSRELLQMKRNNAFGRIMHSRINIPSVNNVNDDGLKREVMEMKKNTHNHLSNLTQKIQTIRMEQSEYRRAIQDLSNTNAVEYISYNNSLKLLFMDINDVKGELASLNERLPSLATLTQQLQKEIENIGQERKEELSKIRGREDQLIERIKQLENGDEDIRMRISQHKKEIFEELNQSKSFIQKDLESSLLHNITSRLENFEKMVEQRGKDSEYTHLEHIRSNNQLFKNDLRQVERSLTASHQGISKTIDETNEKVDHFVRSIMRLKNVPQEILLLNAKFKDLMDRLSASSPMQ</sequence>
<protein>
    <submittedName>
        <fullName evidence="3">Uncharacterized protein</fullName>
    </submittedName>
</protein>